<dbReference type="RefSeq" id="WP_088275295.1">
    <property type="nucleotide sequence ID" value="NZ_FNVE01000003.1"/>
</dbReference>
<dbReference type="AlphaFoldDB" id="A0AAQ1G7E9"/>
<feature type="compositionally biased region" description="Low complexity" evidence="1">
    <location>
        <begin position="178"/>
        <end position="189"/>
    </location>
</feature>
<sequence>MSSVAVTPGTRPAADLPDLRDCDAYVRLEQVFSRLDSPHQQPQPDWQQLADTASDLLARGMDLRVAGWRTFALIRLQQLEQAAGSLQQITSAISSAWESSLPARARAKLAALQWLQTSLARQARVLCCAEHELPVLQSAMHAIGSALRAHSVLHSKDWHQLAGSLAPAASERTERAAPEPASSAPGQEPASERDSIGSERTAQQQLRRLQEAATPLLQWWLSQPDQRVSALQMSRSLTWGGIGQLPRHDEQRHTSLRPPPAERIKHYDALWQQQEYARLLHNLENSLRKAPFWLDGHYLAARCCHAMDDANAASVIQAHTRSLVQRLPGLECLCFDDGSPFASQATQHWLQPPADAQQQSQPDNATEGDTAAPLRSSVPADTAMPAGHTDERQRALSRLQWARRLLANARHREAEAMLEPQLAQLQQSMPLAIWDKQLLSETLQLLHQSLAPRRDSTSQERCQALQQQLHWLSFQDPLEQATRPEPHGEAL</sequence>
<dbReference type="InterPro" id="IPR010657">
    <property type="entry name" value="ImpA_N"/>
</dbReference>
<name>A0AAQ1G7E9_9GAMM</name>
<proteinExistence type="predicted"/>
<feature type="region of interest" description="Disordered" evidence="1">
    <location>
        <begin position="350"/>
        <end position="393"/>
    </location>
</feature>
<dbReference type="Pfam" id="PF06812">
    <property type="entry name" value="ImpA_N"/>
    <property type="match status" value="1"/>
</dbReference>
<comment type="caution">
    <text evidence="3">The sequence shown here is derived from an EMBL/GenBank/DDBJ whole genome shotgun (WGS) entry which is preliminary data.</text>
</comment>
<gene>
    <name evidence="3" type="ORF">SAMN05216586_103249</name>
</gene>
<feature type="domain" description="ImpA N-terminal" evidence="2">
    <location>
        <begin position="17"/>
        <end position="116"/>
    </location>
</feature>
<dbReference type="EMBL" id="FNVE01000003">
    <property type="protein sequence ID" value="SEG11396.1"/>
    <property type="molecule type" value="Genomic_DNA"/>
</dbReference>
<evidence type="ECO:0000256" key="1">
    <source>
        <dbReference type="SAM" id="MobiDB-lite"/>
    </source>
</evidence>
<dbReference type="Proteomes" id="UP000243518">
    <property type="component" value="Unassembled WGS sequence"/>
</dbReference>
<reference evidence="3 4" key="1">
    <citation type="submission" date="2016-10" db="EMBL/GenBank/DDBJ databases">
        <authorList>
            <person name="Varghese N."/>
            <person name="Submissions S."/>
        </authorList>
    </citation>
    <scope>NUCLEOTIDE SEQUENCE [LARGE SCALE GENOMIC DNA]</scope>
    <source>
        <strain evidence="3 4">CECT 8317</strain>
    </source>
</reference>
<evidence type="ECO:0000313" key="4">
    <source>
        <dbReference type="Proteomes" id="UP000243518"/>
    </source>
</evidence>
<dbReference type="Pfam" id="PF16989">
    <property type="entry name" value="T6SS_VasJ"/>
    <property type="match status" value="1"/>
</dbReference>
<accession>A0AAQ1G7E9</accession>
<organism evidence="3 4">
    <name type="scientific">Halopseudomonas aestusnigri</name>
    <dbReference type="NCBI Taxonomy" id="857252"/>
    <lineage>
        <taxon>Bacteria</taxon>
        <taxon>Pseudomonadati</taxon>
        <taxon>Pseudomonadota</taxon>
        <taxon>Gammaproteobacteria</taxon>
        <taxon>Pseudomonadales</taxon>
        <taxon>Pseudomonadaceae</taxon>
        <taxon>Halopseudomonas</taxon>
    </lineage>
</organism>
<feature type="compositionally biased region" description="Low complexity" evidence="1">
    <location>
        <begin position="351"/>
        <end position="363"/>
    </location>
</feature>
<feature type="region of interest" description="Disordered" evidence="1">
    <location>
        <begin position="165"/>
        <end position="207"/>
    </location>
</feature>
<keyword evidence="4" id="KW-1185">Reference proteome</keyword>
<dbReference type="PANTHER" id="PTHR37024">
    <property type="entry name" value="TYPE VI SECRETION SYSTEM DUF2094 AND IMPA-RELATED DOMAIN PROTEIN"/>
    <property type="match status" value="1"/>
</dbReference>
<dbReference type="InterPro" id="IPR017739">
    <property type="entry name" value="T6SS-assoc_VCA0119"/>
</dbReference>
<evidence type="ECO:0000259" key="2">
    <source>
        <dbReference type="Pfam" id="PF06812"/>
    </source>
</evidence>
<dbReference type="PANTHER" id="PTHR37024:SF5">
    <property type="entry name" value="IMPA N-TERMINAL DOMAIN-CONTAINING PROTEIN"/>
    <property type="match status" value="1"/>
</dbReference>
<protein>
    <submittedName>
        <fullName evidence="3">Type VI secretion system protein VasJ</fullName>
    </submittedName>
</protein>
<evidence type="ECO:0000313" key="3">
    <source>
        <dbReference type="EMBL" id="SEG11396.1"/>
    </source>
</evidence>